<gene>
    <name evidence="2" type="ORF">H1R20_g6961</name>
</gene>
<evidence type="ECO:0000256" key="1">
    <source>
        <dbReference type="SAM" id="MobiDB-lite"/>
    </source>
</evidence>
<name>A0A9W8MFM0_9AGAR</name>
<keyword evidence="3" id="KW-1185">Reference proteome</keyword>
<feature type="compositionally biased region" description="Low complexity" evidence="1">
    <location>
        <begin position="348"/>
        <end position="364"/>
    </location>
</feature>
<proteinExistence type="predicted"/>
<accession>A0A9W8MFM0</accession>
<feature type="region of interest" description="Disordered" evidence="1">
    <location>
        <begin position="348"/>
        <end position="437"/>
    </location>
</feature>
<feature type="compositionally biased region" description="Polar residues" evidence="1">
    <location>
        <begin position="365"/>
        <end position="386"/>
    </location>
</feature>
<protein>
    <recommendedName>
        <fullName evidence="4">BTB domain-containing protein</fullName>
    </recommendedName>
</protein>
<feature type="non-terminal residue" evidence="2">
    <location>
        <position position="437"/>
    </location>
</feature>
<dbReference type="OrthoDB" id="3199068at2759"/>
<comment type="caution">
    <text evidence="2">The sequence shown here is derived from an EMBL/GenBank/DDBJ whole genome shotgun (WGS) entry which is preliminary data.</text>
</comment>
<dbReference type="EMBL" id="JANBPK010000848">
    <property type="protein sequence ID" value="KAJ2930170.1"/>
    <property type="molecule type" value="Genomic_DNA"/>
</dbReference>
<feature type="region of interest" description="Disordered" evidence="1">
    <location>
        <begin position="223"/>
        <end position="254"/>
    </location>
</feature>
<dbReference type="Proteomes" id="UP001140091">
    <property type="component" value="Unassembled WGS sequence"/>
</dbReference>
<evidence type="ECO:0008006" key="4">
    <source>
        <dbReference type="Google" id="ProtNLM"/>
    </source>
</evidence>
<sequence length="437" mass="47590">MQVERASASQTPIELDKDVEYFWDFVLFSCEGHLFCVPKYRFITGSEVFPSKFGRDGHVRSGPSDIVGVDDVLELDVGAEDFRNFLRALHPKYPEQALELSKDQWLSVLQLSTKWFFNDFRRRAIDNLTAFNLDPIEKICLGTQFNVSSWLKTGFHELVTRTEIITVEDARQIGLETAIKVYGIRDLWNKSGNPCDDTTLNVKIEIAFASELRTAYDVERQHLPAREREMEEEAKNARELEKREEGQRQEEHERLQNAVAEAKRVLEENNDALEKFEKARKVSAIILPATQSLISMLPTISTPEKVSTSPATSATATAAVPVPSIFGSTSPTPSTASTGFSSAISFSAPAPAPAPAAQTQPSSTRATATSNPSTKSATTSSTQYPSSGDLKFAPSTPKSAFGTPAKASAFGTSGVSRGSGGKPKASFAGYGSGGWGS</sequence>
<evidence type="ECO:0000313" key="2">
    <source>
        <dbReference type="EMBL" id="KAJ2930170.1"/>
    </source>
</evidence>
<evidence type="ECO:0000313" key="3">
    <source>
        <dbReference type="Proteomes" id="UP001140091"/>
    </source>
</evidence>
<organism evidence="2 3">
    <name type="scientific">Candolleomyces eurysporus</name>
    <dbReference type="NCBI Taxonomy" id="2828524"/>
    <lineage>
        <taxon>Eukaryota</taxon>
        <taxon>Fungi</taxon>
        <taxon>Dikarya</taxon>
        <taxon>Basidiomycota</taxon>
        <taxon>Agaricomycotina</taxon>
        <taxon>Agaricomycetes</taxon>
        <taxon>Agaricomycetidae</taxon>
        <taxon>Agaricales</taxon>
        <taxon>Agaricineae</taxon>
        <taxon>Psathyrellaceae</taxon>
        <taxon>Candolleomyces</taxon>
    </lineage>
</organism>
<dbReference type="AlphaFoldDB" id="A0A9W8MFM0"/>
<reference evidence="2" key="1">
    <citation type="submission" date="2022-06" db="EMBL/GenBank/DDBJ databases">
        <title>Genome Sequence of Candolleomyces eurysporus.</title>
        <authorList>
            <person name="Buettner E."/>
        </authorList>
    </citation>
    <scope>NUCLEOTIDE SEQUENCE</scope>
    <source>
        <strain evidence="2">VTCC 930004</strain>
    </source>
</reference>